<keyword evidence="3" id="KW-1185">Reference proteome</keyword>
<gene>
    <name evidence="2" type="ORF">GCM10022255_054500</name>
</gene>
<proteinExistence type="predicted"/>
<organism evidence="2 3">
    <name type="scientific">Dactylosporangium darangshiense</name>
    <dbReference type="NCBI Taxonomy" id="579108"/>
    <lineage>
        <taxon>Bacteria</taxon>
        <taxon>Bacillati</taxon>
        <taxon>Actinomycetota</taxon>
        <taxon>Actinomycetes</taxon>
        <taxon>Micromonosporales</taxon>
        <taxon>Micromonosporaceae</taxon>
        <taxon>Dactylosporangium</taxon>
    </lineage>
</organism>
<evidence type="ECO:0000313" key="3">
    <source>
        <dbReference type="Proteomes" id="UP001500620"/>
    </source>
</evidence>
<protein>
    <submittedName>
        <fullName evidence="2">Uncharacterized protein</fullName>
    </submittedName>
</protein>
<reference evidence="3" key="1">
    <citation type="journal article" date="2019" name="Int. J. Syst. Evol. Microbiol.">
        <title>The Global Catalogue of Microorganisms (GCM) 10K type strain sequencing project: providing services to taxonomists for standard genome sequencing and annotation.</title>
        <authorList>
            <consortium name="The Broad Institute Genomics Platform"/>
            <consortium name="The Broad Institute Genome Sequencing Center for Infectious Disease"/>
            <person name="Wu L."/>
            <person name="Ma J."/>
        </authorList>
    </citation>
    <scope>NUCLEOTIDE SEQUENCE [LARGE SCALE GENOMIC DNA]</scope>
    <source>
        <strain evidence="3">JCM 17441</strain>
    </source>
</reference>
<sequence length="59" mass="5766">MARRAGPGTGIASGASGTSQPGTIDPPEYVAGAPPPKIMRGAGYLWGKLQAAIGAIVCA</sequence>
<accession>A0ABP8DDM0</accession>
<name>A0ABP8DDM0_9ACTN</name>
<feature type="region of interest" description="Disordered" evidence="1">
    <location>
        <begin position="1"/>
        <end position="31"/>
    </location>
</feature>
<dbReference type="EMBL" id="BAABAT010000016">
    <property type="protein sequence ID" value="GAA4253484.1"/>
    <property type="molecule type" value="Genomic_DNA"/>
</dbReference>
<dbReference type="Proteomes" id="UP001500620">
    <property type="component" value="Unassembled WGS sequence"/>
</dbReference>
<feature type="compositionally biased region" description="Low complexity" evidence="1">
    <location>
        <begin position="10"/>
        <end position="19"/>
    </location>
</feature>
<evidence type="ECO:0000313" key="2">
    <source>
        <dbReference type="EMBL" id="GAA4253484.1"/>
    </source>
</evidence>
<evidence type="ECO:0000256" key="1">
    <source>
        <dbReference type="SAM" id="MobiDB-lite"/>
    </source>
</evidence>
<comment type="caution">
    <text evidence="2">The sequence shown here is derived from an EMBL/GenBank/DDBJ whole genome shotgun (WGS) entry which is preliminary data.</text>
</comment>